<keyword evidence="2" id="KW-1185">Reference proteome</keyword>
<evidence type="ECO:0000313" key="1">
    <source>
        <dbReference type="EMBL" id="MDY0404231.1"/>
    </source>
</evidence>
<organism evidence="1 2">
    <name type="scientific">Tigheibacillus jepli</name>
    <dbReference type="NCBI Taxonomy" id="3035914"/>
    <lineage>
        <taxon>Bacteria</taxon>
        <taxon>Bacillati</taxon>
        <taxon>Bacillota</taxon>
        <taxon>Bacilli</taxon>
        <taxon>Bacillales</taxon>
        <taxon>Bacillaceae</taxon>
        <taxon>Tigheibacillus</taxon>
    </lineage>
</organism>
<dbReference type="RefSeq" id="WP_306067741.1">
    <property type="nucleotide sequence ID" value="NZ_JAROCA020000001.1"/>
</dbReference>
<comment type="caution">
    <text evidence="1">The sequence shown here is derived from an EMBL/GenBank/DDBJ whole genome shotgun (WGS) entry which is preliminary data.</text>
</comment>
<evidence type="ECO:0000313" key="2">
    <source>
        <dbReference type="Proteomes" id="UP001228376"/>
    </source>
</evidence>
<reference evidence="1 2" key="1">
    <citation type="submission" date="2023-10" db="EMBL/GenBank/DDBJ databases">
        <title>179-bfca-hs.</title>
        <authorList>
            <person name="Miliotis G."/>
            <person name="Sengupta P."/>
            <person name="Hameed A."/>
            <person name="Chuvochina M."/>
            <person name="Mcdonagh F."/>
            <person name="Simpson A.C."/>
            <person name="Singh N.K."/>
            <person name="Rekha P.D."/>
            <person name="Raman K."/>
            <person name="Hugenholtz P."/>
            <person name="Venkateswaran K."/>
        </authorList>
    </citation>
    <scope>NUCLEOTIDE SEQUENCE [LARGE SCALE GENOMIC DNA]</scope>
    <source>
        <strain evidence="1 2">179-BFC-A-HS</strain>
    </source>
</reference>
<protein>
    <submittedName>
        <fullName evidence="1">Uncharacterized protein</fullName>
    </submittedName>
</protein>
<dbReference type="EMBL" id="JAROCA020000001">
    <property type="protein sequence ID" value="MDY0404231.1"/>
    <property type="molecule type" value="Genomic_DNA"/>
</dbReference>
<name>A0ABU5CE05_9BACI</name>
<sequence>MIDFDKWWEVQRKNEVVPFSRRNIANGIRINTYVLPLNGVNTGALVPIIAARSASGGSVLRLNLLAK</sequence>
<gene>
    <name evidence="1" type="ORF">P5G51_001330</name>
</gene>
<proteinExistence type="predicted"/>
<accession>A0ABU5CE05</accession>
<dbReference type="Proteomes" id="UP001228376">
    <property type="component" value="Unassembled WGS sequence"/>
</dbReference>